<evidence type="ECO:0000256" key="5">
    <source>
        <dbReference type="ARBA" id="ARBA00023203"/>
    </source>
</evidence>
<organism evidence="12 13">
    <name type="scientific">Mugilogobius chulae</name>
    <name type="common">yellowstripe goby</name>
    <dbReference type="NCBI Taxonomy" id="88201"/>
    <lineage>
        <taxon>Eukaryota</taxon>
        <taxon>Metazoa</taxon>
        <taxon>Chordata</taxon>
        <taxon>Craniata</taxon>
        <taxon>Vertebrata</taxon>
        <taxon>Euteleostomi</taxon>
        <taxon>Actinopterygii</taxon>
        <taxon>Neopterygii</taxon>
        <taxon>Teleostei</taxon>
        <taxon>Neoteleostei</taxon>
        <taxon>Acanthomorphata</taxon>
        <taxon>Gobiaria</taxon>
        <taxon>Gobiiformes</taxon>
        <taxon>Gobioidei</taxon>
        <taxon>Gobiidae</taxon>
        <taxon>Gobionellinae</taxon>
        <taxon>Mugilogobius</taxon>
    </lineage>
</organism>
<feature type="region of interest" description="Disordered" evidence="10">
    <location>
        <begin position="435"/>
        <end position="454"/>
    </location>
</feature>
<evidence type="ECO:0000256" key="6">
    <source>
        <dbReference type="ARBA" id="ARBA00023212"/>
    </source>
</evidence>
<dbReference type="SMART" id="SM00228">
    <property type="entry name" value="PDZ"/>
    <property type="match status" value="1"/>
</dbReference>
<dbReference type="GO" id="GO:0032233">
    <property type="term" value="P:positive regulation of actin filament bundle assembly"/>
    <property type="evidence" value="ECO:0007669"/>
    <property type="project" value="TreeGrafter"/>
</dbReference>
<dbReference type="InterPro" id="IPR036034">
    <property type="entry name" value="PDZ_sf"/>
</dbReference>
<dbReference type="GO" id="GO:0015629">
    <property type="term" value="C:actin cytoskeleton"/>
    <property type="evidence" value="ECO:0007669"/>
    <property type="project" value="TreeGrafter"/>
</dbReference>
<dbReference type="GO" id="GO:0005634">
    <property type="term" value="C:nucleus"/>
    <property type="evidence" value="ECO:0007669"/>
    <property type="project" value="TreeGrafter"/>
</dbReference>
<keyword evidence="2" id="KW-0488">Methylation</keyword>
<dbReference type="Proteomes" id="UP001460270">
    <property type="component" value="Unassembled WGS sequence"/>
</dbReference>
<feature type="domain" description="PDZ" evidence="11">
    <location>
        <begin position="5"/>
        <end position="87"/>
    </location>
</feature>
<comment type="subcellular location">
    <subcellularLocation>
        <location evidence="1">Cytoplasm</location>
        <location evidence="1">Cytoskeleton</location>
    </subcellularLocation>
</comment>
<evidence type="ECO:0000256" key="8">
    <source>
        <dbReference type="ARBA" id="ARBA00057136"/>
    </source>
</evidence>
<dbReference type="Gene3D" id="2.30.42.10">
    <property type="match status" value="1"/>
</dbReference>
<keyword evidence="4" id="KW-0597">Phosphoprotein</keyword>
<feature type="compositionally biased region" description="Low complexity" evidence="10">
    <location>
        <begin position="148"/>
        <end position="169"/>
    </location>
</feature>
<dbReference type="CDD" id="cd10820">
    <property type="entry name" value="PDZ_SYNPO2-like"/>
    <property type="match status" value="1"/>
</dbReference>
<evidence type="ECO:0000256" key="10">
    <source>
        <dbReference type="SAM" id="MobiDB-lite"/>
    </source>
</evidence>
<dbReference type="SUPFAM" id="SSF50156">
    <property type="entry name" value="PDZ domain-like"/>
    <property type="match status" value="1"/>
</dbReference>
<reference evidence="13" key="1">
    <citation type="submission" date="2024-04" db="EMBL/GenBank/DDBJ databases">
        <title>Salinicola lusitanus LLJ914,a marine bacterium isolated from the Okinawa Trough.</title>
        <authorList>
            <person name="Li J."/>
        </authorList>
    </citation>
    <scope>NUCLEOTIDE SEQUENCE [LARGE SCALE GENOMIC DNA]</scope>
</reference>
<evidence type="ECO:0000313" key="13">
    <source>
        <dbReference type="Proteomes" id="UP001460270"/>
    </source>
</evidence>
<evidence type="ECO:0000256" key="3">
    <source>
        <dbReference type="ARBA" id="ARBA00022490"/>
    </source>
</evidence>
<dbReference type="FunFam" id="2.30.42.10:FF:000137">
    <property type="entry name" value="Synaptopodin 2-like a"/>
    <property type="match status" value="1"/>
</dbReference>
<evidence type="ECO:0000313" key="12">
    <source>
        <dbReference type="EMBL" id="KAK7913406.1"/>
    </source>
</evidence>
<dbReference type="Pfam" id="PF00595">
    <property type="entry name" value="PDZ"/>
    <property type="match status" value="1"/>
</dbReference>
<comment type="similarity">
    <text evidence="7">Belongs to the synaptopodin family.</text>
</comment>
<evidence type="ECO:0000259" key="11">
    <source>
        <dbReference type="PROSITE" id="PS50106"/>
    </source>
</evidence>
<dbReference type="PROSITE" id="PS50106">
    <property type="entry name" value="PDZ"/>
    <property type="match status" value="1"/>
</dbReference>
<keyword evidence="5" id="KW-0009">Actin-binding</keyword>
<dbReference type="PANTHER" id="PTHR24217:SF10">
    <property type="entry name" value="SYNAPTOPODIN 2-LIKE PROTEIN"/>
    <property type="match status" value="1"/>
</dbReference>
<gene>
    <name evidence="12" type="ORF">WMY93_013617</name>
</gene>
<keyword evidence="13" id="KW-1185">Reference proteome</keyword>
<dbReference type="EMBL" id="JBBPFD010000009">
    <property type="protein sequence ID" value="KAK7913406.1"/>
    <property type="molecule type" value="Genomic_DNA"/>
</dbReference>
<feature type="region of interest" description="Disordered" evidence="10">
    <location>
        <begin position="290"/>
        <end position="322"/>
    </location>
</feature>
<dbReference type="InterPro" id="IPR001478">
    <property type="entry name" value="PDZ"/>
</dbReference>
<proteinExistence type="inferred from homology"/>
<dbReference type="GO" id="GO:0030018">
    <property type="term" value="C:Z disc"/>
    <property type="evidence" value="ECO:0007669"/>
    <property type="project" value="TreeGrafter"/>
</dbReference>
<evidence type="ECO:0000256" key="4">
    <source>
        <dbReference type="ARBA" id="ARBA00022553"/>
    </source>
</evidence>
<protein>
    <recommendedName>
        <fullName evidence="9">Synaptopodin 2-like protein</fullName>
    </recommendedName>
</protein>
<feature type="region of interest" description="Disordered" evidence="10">
    <location>
        <begin position="704"/>
        <end position="723"/>
    </location>
</feature>
<comment type="caution">
    <text evidence="12">The sequence shown here is derived from an EMBL/GenBank/DDBJ whole genome shotgun (WGS) entry which is preliminary data.</text>
</comment>
<dbReference type="PANTHER" id="PTHR24217">
    <property type="entry name" value="PUTATIVE-RELATED"/>
    <property type="match status" value="1"/>
</dbReference>
<keyword evidence="6" id="KW-0206">Cytoskeleton</keyword>
<dbReference type="AlphaFoldDB" id="A0AAW0P6U0"/>
<sequence>MVAEEIVVCLSGGAPWGFRLQGGAEQNRPLQVAKVRRRSKACRAGLKEQDELVSIGEHQCSELSHAEAMRLLDQHNSSLQLRVKRPSPGSCPRSPPGFCLPPQTSCRRTMSGYESASDAVVTQRQWDVPYTIGVPKRELILQPDWETPTHTPHTLTPHTLTPHTLSPTPDLGEGDGEGDSGFQEASGSGGGLVLACPPLVSPERAKEALLLVSGQQLVPMVGPQESAVNDELSTTYKDKARQAKLQRGESQVEKQVKEARTKCRSIASLLTDAPNPNSKGKYTLTCFGKAPEDKGSETEGDTEEEGGSSILSGSELDEEGFSASYDPTWDSGYFDLLEKRSSACPSTTPTTPTSNPNLSLDFSINQTPPFQIRLVFKDSKLENGISLNHTPMSPPAMPLTNGGAVEVSRANVVLTPPSHTPKSKYARRHNVLNRTARPFTPGSSTPSRPSVTSVMFRPPQPKPVFANAPPVTAVSMMTLLRRAARFKTSSVKHFLYIPARNTNGTSSEYSSIQSTPSSLSSDDDFPSNCESWSLFTTIFCEFGSTIQPSKSSTVPIASKSWLCCSSNLSTHTPVYLPPSSMNPVQPYVSPAPQQLASPGTPNYPKLCRCQFSISFYTCQSLFQYSNYQCSTISQVPNNDSLASREQRIAVPAARTGILNEARKRSQKKPMFSAIQSKDVNPNPDLLSMVQNMDDRYGKDQIVEANNGVPVPETGMNQDQKKIG</sequence>
<evidence type="ECO:0000256" key="7">
    <source>
        <dbReference type="ARBA" id="ARBA00038161"/>
    </source>
</evidence>
<keyword evidence="3" id="KW-0963">Cytoplasm</keyword>
<name>A0AAW0P6U0_9GOBI</name>
<comment type="function">
    <text evidence="8">Actin-associated protein that may play a role in modulating actin-based shape.</text>
</comment>
<feature type="region of interest" description="Disordered" evidence="10">
    <location>
        <begin position="146"/>
        <end position="189"/>
    </location>
</feature>
<dbReference type="GO" id="GO:0003779">
    <property type="term" value="F:actin binding"/>
    <property type="evidence" value="ECO:0007669"/>
    <property type="project" value="UniProtKB-KW"/>
</dbReference>
<dbReference type="InterPro" id="IPR051976">
    <property type="entry name" value="Synaptopodin_domain"/>
</dbReference>
<feature type="compositionally biased region" description="Low complexity" evidence="10">
    <location>
        <begin position="440"/>
        <end position="453"/>
    </location>
</feature>
<evidence type="ECO:0000256" key="2">
    <source>
        <dbReference type="ARBA" id="ARBA00022481"/>
    </source>
</evidence>
<evidence type="ECO:0000256" key="9">
    <source>
        <dbReference type="ARBA" id="ARBA00069693"/>
    </source>
</evidence>
<accession>A0AAW0P6U0</accession>
<evidence type="ECO:0000256" key="1">
    <source>
        <dbReference type="ARBA" id="ARBA00004245"/>
    </source>
</evidence>